<accession>A0A9D6Z5M9</accession>
<gene>
    <name evidence="2" type="ORF">HY912_07460</name>
</gene>
<organism evidence="2 3">
    <name type="scientific">Desulfomonile tiedjei</name>
    <dbReference type="NCBI Taxonomy" id="2358"/>
    <lineage>
        <taxon>Bacteria</taxon>
        <taxon>Pseudomonadati</taxon>
        <taxon>Thermodesulfobacteriota</taxon>
        <taxon>Desulfomonilia</taxon>
        <taxon>Desulfomonilales</taxon>
        <taxon>Desulfomonilaceae</taxon>
        <taxon>Desulfomonile</taxon>
    </lineage>
</organism>
<feature type="signal peptide" evidence="1">
    <location>
        <begin position="1"/>
        <end position="25"/>
    </location>
</feature>
<feature type="chain" id="PRO_5038626045" description="PsbP C-terminal domain-containing protein" evidence="1">
    <location>
        <begin position="26"/>
        <end position="171"/>
    </location>
</feature>
<sequence>MKYTPFAKIVLFLLVALLTGAFVSAQENLTDPNVLQHPDRLFDIKIPSGFKSEAVDEPGILKWRKDSGEIYLIVGDLFGESGESLFKVIKSAAEKNKTVQEIKVVKIKGARALTYKEKVSGDSSRLETWHFVVITNKKIFTMDFSAPTNEFNSFVPDFQSTINSFKLKNAS</sequence>
<proteinExistence type="predicted"/>
<dbReference type="EMBL" id="JACRDE010000206">
    <property type="protein sequence ID" value="MBI5249316.1"/>
    <property type="molecule type" value="Genomic_DNA"/>
</dbReference>
<dbReference type="AlphaFoldDB" id="A0A9D6Z5M9"/>
<name>A0A9D6Z5M9_9BACT</name>
<evidence type="ECO:0000313" key="3">
    <source>
        <dbReference type="Proteomes" id="UP000807825"/>
    </source>
</evidence>
<dbReference type="Gene3D" id="3.40.1000.10">
    <property type="entry name" value="Mog1/PsbP, alpha/beta/alpha sandwich"/>
    <property type="match status" value="1"/>
</dbReference>
<protein>
    <recommendedName>
        <fullName evidence="4">PsbP C-terminal domain-containing protein</fullName>
    </recommendedName>
</protein>
<comment type="caution">
    <text evidence="2">The sequence shown here is derived from an EMBL/GenBank/DDBJ whole genome shotgun (WGS) entry which is preliminary data.</text>
</comment>
<dbReference type="Proteomes" id="UP000807825">
    <property type="component" value="Unassembled WGS sequence"/>
</dbReference>
<evidence type="ECO:0008006" key="4">
    <source>
        <dbReference type="Google" id="ProtNLM"/>
    </source>
</evidence>
<keyword evidence="1" id="KW-0732">Signal</keyword>
<reference evidence="2" key="1">
    <citation type="submission" date="2020-07" db="EMBL/GenBank/DDBJ databases">
        <title>Huge and variable diversity of episymbiotic CPR bacteria and DPANN archaea in groundwater ecosystems.</title>
        <authorList>
            <person name="He C.Y."/>
            <person name="Keren R."/>
            <person name="Whittaker M."/>
            <person name="Farag I.F."/>
            <person name="Doudna J."/>
            <person name="Cate J.H.D."/>
            <person name="Banfield J.F."/>
        </authorList>
    </citation>
    <scope>NUCLEOTIDE SEQUENCE</scope>
    <source>
        <strain evidence="2">NC_groundwater_1664_Pr3_B-0.1um_52_9</strain>
    </source>
</reference>
<evidence type="ECO:0000313" key="2">
    <source>
        <dbReference type="EMBL" id="MBI5249316.1"/>
    </source>
</evidence>
<evidence type="ECO:0000256" key="1">
    <source>
        <dbReference type="SAM" id="SignalP"/>
    </source>
</evidence>